<dbReference type="Gene3D" id="1.20.5.550">
    <property type="entry name" value="Single Helix bin"/>
    <property type="match status" value="1"/>
</dbReference>
<evidence type="ECO:0000259" key="1">
    <source>
        <dbReference type="Pfam" id="PF18327"/>
    </source>
</evidence>
<reference evidence="2" key="1">
    <citation type="submission" date="2020-07" db="EMBL/GenBank/DDBJ databases">
        <title>Clinical and genomic characterization of carbapenemase-producing Enterobacterales causing secondary infections during the COVID-19 crisis at a New York City hospital.</title>
        <authorList>
            <person name="Gomez-Simmonds A."/>
            <person name="Annavajhala M.K."/>
            <person name="Uhlemann A.-C."/>
        </authorList>
    </citation>
    <scope>NUCLEOTIDE SEQUENCE</scope>
    <source>
        <strain evidence="2">NK1590</strain>
    </source>
</reference>
<dbReference type="AlphaFoldDB" id="A0A927HLH9"/>
<dbReference type="SUPFAM" id="SSF81935">
    <property type="entry name" value="N-terminal domain of bifunctional PutA protein"/>
    <property type="match status" value="1"/>
</dbReference>
<organism evidence="2 3">
    <name type="scientific">Klebsiella pneumoniae</name>
    <dbReference type="NCBI Taxonomy" id="573"/>
    <lineage>
        <taxon>Bacteria</taxon>
        <taxon>Pseudomonadati</taxon>
        <taxon>Pseudomonadota</taxon>
        <taxon>Gammaproteobacteria</taxon>
        <taxon>Enterobacterales</taxon>
        <taxon>Enterobacteriaceae</taxon>
        <taxon>Klebsiella/Raoultella group</taxon>
        <taxon>Klebsiella</taxon>
        <taxon>Klebsiella pneumoniae complex</taxon>
    </lineage>
</organism>
<dbReference type="InterPro" id="IPR024090">
    <property type="entry name" value="PRODH_PutA_dom_I"/>
</dbReference>
<accession>A0A927HLH9</accession>
<dbReference type="EMBL" id="JACXTD010000001">
    <property type="protein sequence ID" value="MBD3701997.1"/>
    <property type="molecule type" value="Genomic_DNA"/>
</dbReference>
<evidence type="ECO:0000313" key="3">
    <source>
        <dbReference type="Proteomes" id="UP000655796"/>
    </source>
</evidence>
<evidence type="ECO:0000313" key="2">
    <source>
        <dbReference type="EMBL" id="MBD3701997.1"/>
    </source>
</evidence>
<dbReference type="Pfam" id="PF18327">
    <property type="entry name" value="PRODH"/>
    <property type="match status" value="1"/>
</dbReference>
<comment type="caution">
    <text evidence="2">The sequence shown here is derived from an EMBL/GenBank/DDBJ whole genome shotgun (WGS) entry which is preliminary data.</text>
</comment>
<dbReference type="InterPro" id="IPR024089">
    <property type="entry name" value="PRODH_PutA_dom_I/II"/>
</dbReference>
<dbReference type="Gene3D" id="1.10.2060.10">
    <property type="entry name" value="PutA proline dehydrogenase (PRODH), domain 2"/>
    <property type="match status" value="1"/>
</dbReference>
<dbReference type="Proteomes" id="UP000655796">
    <property type="component" value="Unassembled WGS sequence"/>
</dbReference>
<feature type="domain" description="Proline utilization A proline dehydrogenase N-terminal" evidence="1">
    <location>
        <begin position="1"/>
        <end position="28"/>
    </location>
</feature>
<protein>
    <recommendedName>
        <fullName evidence="1">Proline utilization A proline dehydrogenase N-terminal domain-containing protein</fullName>
    </recommendedName>
</protein>
<gene>
    <name evidence="2" type="ORF">IE986_08085</name>
</gene>
<name>A0A927HLH9_KLEPN</name>
<dbReference type="GO" id="GO:0003842">
    <property type="term" value="F:L-glutamate gamma-semialdehyde dehydrogenase activity"/>
    <property type="evidence" value="ECO:0007669"/>
    <property type="project" value="InterPro"/>
</dbReference>
<proteinExistence type="predicted"/>
<dbReference type="InterPro" id="IPR041349">
    <property type="entry name" value="PRODH"/>
</dbReference>
<sequence>MLLEQARLPQPLGEQAHKLAYQLAEKLRNQKTASGRAGMVQSLLQEFSLSSQEGVALMCWRKPCCVFRIKPPAMR</sequence>